<dbReference type="Proteomes" id="UP000226192">
    <property type="component" value="Unassembled WGS sequence"/>
</dbReference>
<dbReference type="STRING" id="1399860.A0A2C5YAK4"/>
<evidence type="ECO:0000313" key="6">
    <source>
        <dbReference type="Proteomes" id="UP000226192"/>
    </source>
</evidence>
<proteinExistence type="inferred from homology"/>
<dbReference type="EMBL" id="NJET01000033">
    <property type="protein sequence ID" value="PHH64292.1"/>
    <property type="molecule type" value="Genomic_DNA"/>
</dbReference>
<accession>A0A2C5YAK4</accession>
<keyword evidence="4" id="KW-0186">Copper</keyword>
<dbReference type="GO" id="GO:0016020">
    <property type="term" value="C:membrane"/>
    <property type="evidence" value="ECO:0007669"/>
    <property type="project" value="UniProtKB-SubCell"/>
</dbReference>
<sequence>MDHSGMDHSGMDMGDGSACKISMLWNWYTIDACFLSSSWHITNRGMFAATCIGVVFLVVAVELLRRLGKEYDAFLLRQFQRRAQLHYSANHHHHRLSPSSAAADDADSGSSANARLGPQIVTFRATLLQQLTRAVIHAATFGGAYIVMLLAMYFNGYVIICIFIGAGLGKFLCDWLVVRLDVSRGPVDGSAPPKGIEEPSVCCG</sequence>
<dbReference type="PANTHER" id="PTHR12483:SF79">
    <property type="entry name" value="COPPER TRANSPORT PROTEIN"/>
    <property type="match status" value="1"/>
</dbReference>
<organism evidence="5 6">
    <name type="scientific">Ophiocordyceps australis</name>
    <dbReference type="NCBI Taxonomy" id="1399860"/>
    <lineage>
        <taxon>Eukaryota</taxon>
        <taxon>Fungi</taxon>
        <taxon>Dikarya</taxon>
        <taxon>Ascomycota</taxon>
        <taxon>Pezizomycotina</taxon>
        <taxon>Sordariomycetes</taxon>
        <taxon>Hypocreomycetidae</taxon>
        <taxon>Hypocreales</taxon>
        <taxon>Ophiocordycipitaceae</taxon>
        <taxon>Ophiocordyceps</taxon>
    </lineage>
</organism>
<name>A0A2C5YAK4_9HYPO</name>
<evidence type="ECO:0000256" key="3">
    <source>
        <dbReference type="ARBA" id="ARBA00023136"/>
    </source>
</evidence>
<comment type="similarity">
    <text evidence="4">Belongs to the copper transporter (Ctr) (TC 1.A.56) family. SLC31A subfamily.</text>
</comment>
<keyword evidence="4" id="KW-0187">Copper transport</keyword>
<keyword evidence="2 4" id="KW-1133">Transmembrane helix</keyword>
<gene>
    <name evidence="5" type="ORF">CDD81_4776</name>
</gene>
<keyword evidence="4" id="KW-0813">Transport</keyword>
<dbReference type="OrthoDB" id="161814at2759"/>
<evidence type="ECO:0000256" key="2">
    <source>
        <dbReference type="ARBA" id="ARBA00022989"/>
    </source>
</evidence>
<dbReference type="AlphaFoldDB" id="A0A2C5YAK4"/>
<dbReference type="PANTHER" id="PTHR12483">
    <property type="entry name" value="SOLUTE CARRIER FAMILY 31 COPPER TRANSPORTERS"/>
    <property type="match status" value="1"/>
</dbReference>
<dbReference type="InterPro" id="IPR007274">
    <property type="entry name" value="Cop_transporter"/>
</dbReference>
<keyword evidence="1 4" id="KW-0812">Transmembrane</keyword>
<comment type="subcellular location">
    <subcellularLocation>
        <location evidence="4">Membrane</location>
        <topology evidence="4">Multi-pass membrane protein</topology>
    </subcellularLocation>
</comment>
<reference evidence="5 6" key="1">
    <citation type="submission" date="2017-06" db="EMBL/GenBank/DDBJ databases">
        <title>Ant-infecting Ophiocordyceps genomes reveal a high diversity of potential behavioral manipulation genes and a possible major role for enterotoxins.</title>
        <authorList>
            <person name="De Bekker C."/>
            <person name="Evans H.C."/>
            <person name="Brachmann A."/>
            <person name="Hughes D.P."/>
        </authorList>
    </citation>
    <scope>NUCLEOTIDE SEQUENCE [LARGE SCALE GENOMIC DNA]</scope>
    <source>
        <strain evidence="5 6">Map64</strain>
    </source>
</reference>
<evidence type="ECO:0000313" key="5">
    <source>
        <dbReference type="EMBL" id="PHH64292.1"/>
    </source>
</evidence>
<dbReference type="GO" id="GO:0005375">
    <property type="term" value="F:copper ion transmembrane transporter activity"/>
    <property type="evidence" value="ECO:0007669"/>
    <property type="project" value="UniProtKB-UniRule"/>
</dbReference>
<feature type="transmembrane region" description="Helical" evidence="4">
    <location>
        <begin position="157"/>
        <end position="178"/>
    </location>
</feature>
<keyword evidence="6" id="KW-1185">Reference proteome</keyword>
<dbReference type="Pfam" id="PF04145">
    <property type="entry name" value="Ctr"/>
    <property type="match status" value="1"/>
</dbReference>
<evidence type="ECO:0000256" key="4">
    <source>
        <dbReference type="RuleBase" id="RU367022"/>
    </source>
</evidence>
<evidence type="ECO:0000256" key="1">
    <source>
        <dbReference type="ARBA" id="ARBA00022692"/>
    </source>
</evidence>
<comment type="caution">
    <text evidence="5">The sequence shown here is derived from an EMBL/GenBank/DDBJ whole genome shotgun (WGS) entry which is preliminary data.</text>
</comment>
<protein>
    <recommendedName>
        <fullName evidence="4">Copper transport protein</fullName>
    </recommendedName>
</protein>
<feature type="transmembrane region" description="Helical" evidence="4">
    <location>
        <begin position="45"/>
        <end position="64"/>
    </location>
</feature>
<keyword evidence="4" id="KW-0406">Ion transport</keyword>
<keyword evidence="3 4" id="KW-0472">Membrane</keyword>